<feature type="domain" description="THD" evidence="7">
    <location>
        <begin position="92"/>
        <end position="238"/>
    </location>
</feature>
<evidence type="ECO:0000256" key="2">
    <source>
        <dbReference type="ARBA" id="ARBA00008670"/>
    </source>
</evidence>
<keyword evidence="6" id="KW-0812">Transmembrane</keyword>
<evidence type="ECO:0000256" key="4">
    <source>
        <dbReference type="ARBA" id="ARBA00023136"/>
    </source>
</evidence>
<keyword evidence="9" id="KW-1185">Reference proteome</keyword>
<dbReference type="PANTHER" id="PTHR11471:SF24">
    <property type="entry name" value="TUMOR NECROSIS FACTOR LIGAND SUPERFAMILY MEMBER 15"/>
    <property type="match status" value="1"/>
</dbReference>
<keyword evidence="6" id="KW-1133">Transmembrane helix</keyword>
<keyword evidence="3" id="KW-0202">Cytokine</keyword>
<dbReference type="PANTHER" id="PTHR11471">
    <property type="entry name" value="TUMOR NECROSIS FACTOR FAMILY MEMBER"/>
    <property type="match status" value="1"/>
</dbReference>
<comment type="caution">
    <text evidence="8">The sequence shown here is derived from an EMBL/GenBank/DDBJ whole genome shotgun (WGS) entry which is preliminary data.</text>
</comment>
<comment type="similarity">
    <text evidence="2">Belongs to the tumor necrosis factor family.</text>
</comment>
<dbReference type="GO" id="GO:0005615">
    <property type="term" value="C:extracellular space"/>
    <property type="evidence" value="ECO:0007669"/>
    <property type="project" value="UniProtKB-KW"/>
</dbReference>
<name>A0AAV7R0G5_PLEWA</name>
<evidence type="ECO:0000256" key="3">
    <source>
        <dbReference type="ARBA" id="ARBA00022514"/>
    </source>
</evidence>
<comment type="subcellular location">
    <subcellularLocation>
        <location evidence="1">Membrane</location>
    </subcellularLocation>
</comment>
<dbReference type="Gene3D" id="2.60.120.40">
    <property type="match status" value="1"/>
</dbReference>
<dbReference type="SUPFAM" id="SSF49842">
    <property type="entry name" value="TNF-like"/>
    <property type="match status" value="1"/>
</dbReference>
<dbReference type="Proteomes" id="UP001066276">
    <property type="component" value="Chromosome 6"/>
</dbReference>
<gene>
    <name evidence="8" type="ORF">NDU88_012077</name>
</gene>
<evidence type="ECO:0000256" key="6">
    <source>
        <dbReference type="SAM" id="Phobius"/>
    </source>
</evidence>
<dbReference type="CDD" id="cd00184">
    <property type="entry name" value="TNF"/>
    <property type="match status" value="1"/>
</dbReference>
<evidence type="ECO:0000259" key="7">
    <source>
        <dbReference type="PROSITE" id="PS50049"/>
    </source>
</evidence>
<evidence type="ECO:0000313" key="9">
    <source>
        <dbReference type="Proteomes" id="UP001066276"/>
    </source>
</evidence>
<evidence type="ECO:0000256" key="1">
    <source>
        <dbReference type="ARBA" id="ARBA00004370"/>
    </source>
</evidence>
<dbReference type="GO" id="GO:0005164">
    <property type="term" value="F:tumor necrosis factor receptor binding"/>
    <property type="evidence" value="ECO:0007669"/>
    <property type="project" value="InterPro"/>
</dbReference>
<dbReference type="EMBL" id="JANPWB010000010">
    <property type="protein sequence ID" value="KAJ1145793.1"/>
    <property type="molecule type" value="Genomic_DNA"/>
</dbReference>
<dbReference type="PROSITE" id="PS50049">
    <property type="entry name" value="THD_2"/>
    <property type="match status" value="1"/>
</dbReference>
<dbReference type="Pfam" id="PF00229">
    <property type="entry name" value="TNF"/>
    <property type="match status" value="1"/>
</dbReference>
<dbReference type="InterPro" id="IPR006052">
    <property type="entry name" value="TNF_dom"/>
</dbReference>
<evidence type="ECO:0000256" key="5">
    <source>
        <dbReference type="SAM" id="MobiDB-lite"/>
    </source>
</evidence>
<proteinExistence type="inferred from homology"/>
<protein>
    <recommendedName>
        <fullName evidence="7">THD domain-containing protein</fullName>
    </recommendedName>
</protein>
<sequence length="238" mass="26322">MEGGVQTMLQEERGLMQQAEENLHTKGGRKALLAAACCLFTICILGLPTAYLLTRNSDAAKQSASTIQIQNRSLQPSGHQTRGVNHPQKDKPRAHLTVQHGDWQKNTKSNAVQWEDIKGLAFTRSGMTYQKPCLKIPLSGDYFIYTQVTFRHSPPEGHQNSLKHIELRIQKISLSYGKPEDLLSSTESLCAGCSWVQPIYLGGVVTLDEGDLLSVNASDIRVVDKGSEHKTFFGAFLL</sequence>
<organism evidence="8 9">
    <name type="scientific">Pleurodeles waltl</name>
    <name type="common">Iberian ribbed newt</name>
    <dbReference type="NCBI Taxonomy" id="8319"/>
    <lineage>
        <taxon>Eukaryota</taxon>
        <taxon>Metazoa</taxon>
        <taxon>Chordata</taxon>
        <taxon>Craniata</taxon>
        <taxon>Vertebrata</taxon>
        <taxon>Euteleostomi</taxon>
        <taxon>Amphibia</taxon>
        <taxon>Batrachia</taxon>
        <taxon>Caudata</taxon>
        <taxon>Salamandroidea</taxon>
        <taxon>Salamandridae</taxon>
        <taxon>Pleurodelinae</taxon>
        <taxon>Pleurodeles</taxon>
    </lineage>
</organism>
<feature type="region of interest" description="Disordered" evidence="5">
    <location>
        <begin position="64"/>
        <end position="95"/>
    </location>
</feature>
<dbReference type="InterPro" id="IPR008983">
    <property type="entry name" value="Tumour_necrosis_fac-like_dom"/>
</dbReference>
<dbReference type="SMART" id="SM00207">
    <property type="entry name" value="TNF"/>
    <property type="match status" value="1"/>
</dbReference>
<feature type="transmembrane region" description="Helical" evidence="6">
    <location>
        <begin position="31"/>
        <end position="53"/>
    </location>
</feature>
<dbReference type="GO" id="GO:0006955">
    <property type="term" value="P:immune response"/>
    <property type="evidence" value="ECO:0007669"/>
    <property type="project" value="InterPro"/>
</dbReference>
<accession>A0AAV7R0G5</accession>
<dbReference type="GO" id="GO:0005125">
    <property type="term" value="F:cytokine activity"/>
    <property type="evidence" value="ECO:0007669"/>
    <property type="project" value="UniProtKB-KW"/>
</dbReference>
<keyword evidence="4 6" id="KW-0472">Membrane</keyword>
<dbReference type="GO" id="GO:0016020">
    <property type="term" value="C:membrane"/>
    <property type="evidence" value="ECO:0007669"/>
    <property type="project" value="UniProtKB-SubCell"/>
</dbReference>
<dbReference type="AlphaFoldDB" id="A0AAV7R0G5"/>
<reference evidence="8" key="1">
    <citation type="journal article" date="2022" name="bioRxiv">
        <title>Sequencing and chromosome-scale assembly of the giantPleurodeles waltlgenome.</title>
        <authorList>
            <person name="Brown T."/>
            <person name="Elewa A."/>
            <person name="Iarovenko S."/>
            <person name="Subramanian E."/>
            <person name="Araus A.J."/>
            <person name="Petzold A."/>
            <person name="Susuki M."/>
            <person name="Suzuki K.-i.T."/>
            <person name="Hayashi T."/>
            <person name="Toyoda A."/>
            <person name="Oliveira C."/>
            <person name="Osipova E."/>
            <person name="Leigh N.D."/>
            <person name="Simon A."/>
            <person name="Yun M.H."/>
        </authorList>
    </citation>
    <scope>NUCLEOTIDE SEQUENCE</scope>
    <source>
        <strain evidence="8">20211129_DDA</strain>
        <tissue evidence="8">Liver</tissue>
    </source>
</reference>
<feature type="compositionally biased region" description="Polar residues" evidence="5">
    <location>
        <begin position="64"/>
        <end position="83"/>
    </location>
</feature>
<evidence type="ECO:0000313" key="8">
    <source>
        <dbReference type="EMBL" id="KAJ1145793.1"/>
    </source>
</evidence>